<name>A0ACB7Z485_9ERIC</name>
<dbReference type="Proteomes" id="UP000828048">
    <property type="component" value="Chromosome 4"/>
</dbReference>
<keyword evidence="2" id="KW-1185">Reference proteome</keyword>
<reference evidence="1 2" key="1">
    <citation type="journal article" date="2021" name="Hortic Res">
        <title>High-quality reference genome and annotation aids understanding of berry development for evergreen blueberry (Vaccinium darrowii).</title>
        <authorList>
            <person name="Yu J."/>
            <person name="Hulse-Kemp A.M."/>
            <person name="Babiker E."/>
            <person name="Staton M."/>
        </authorList>
    </citation>
    <scope>NUCLEOTIDE SEQUENCE [LARGE SCALE GENOMIC DNA]</scope>
    <source>
        <strain evidence="2">cv. NJ 8807/NJ 8810</strain>
        <tissue evidence="1">Young leaf</tissue>
    </source>
</reference>
<dbReference type="EMBL" id="CM037154">
    <property type="protein sequence ID" value="KAH7860743.1"/>
    <property type="molecule type" value="Genomic_DNA"/>
</dbReference>
<proteinExistence type="predicted"/>
<gene>
    <name evidence="1" type="ORF">Vadar_017497</name>
</gene>
<protein>
    <submittedName>
        <fullName evidence="1">Uncharacterized protein</fullName>
    </submittedName>
</protein>
<evidence type="ECO:0000313" key="1">
    <source>
        <dbReference type="EMBL" id="KAH7860743.1"/>
    </source>
</evidence>
<comment type="caution">
    <text evidence="1">The sequence shown here is derived from an EMBL/GenBank/DDBJ whole genome shotgun (WGS) entry which is preliminary data.</text>
</comment>
<evidence type="ECO:0000313" key="2">
    <source>
        <dbReference type="Proteomes" id="UP000828048"/>
    </source>
</evidence>
<accession>A0ACB7Z485</accession>
<sequence>MSVPPSSASFMAQATRNGTPELETFHKFFECWLVEQDQHLQQLISASKSSVDNPNGGATTESTQQRHSEARGGLRPLIDQVVQHYEQYYRAKSRWAKADVLGMLSPSWRSTLEDAFLWIGGWRPSMAFHLLYSKSGLQLEAGLADLMRGLSTGDLGDISPTQLVQIDELQGRTIREEKEITEKLAKHQETVADSSMVELSNVVSEMLRSGSGRGGNMGADDEMNQRVESTLAPKEEGLEDLLNTADDLRLRTLKGVVDILTPKQAVHFLIAAAELHLRLHEWGKKKDAMNNRYHHSPGGDAPKITTQPDQPC</sequence>
<organism evidence="1 2">
    <name type="scientific">Vaccinium darrowii</name>
    <dbReference type="NCBI Taxonomy" id="229202"/>
    <lineage>
        <taxon>Eukaryota</taxon>
        <taxon>Viridiplantae</taxon>
        <taxon>Streptophyta</taxon>
        <taxon>Embryophyta</taxon>
        <taxon>Tracheophyta</taxon>
        <taxon>Spermatophyta</taxon>
        <taxon>Magnoliopsida</taxon>
        <taxon>eudicotyledons</taxon>
        <taxon>Gunneridae</taxon>
        <taxon>Pentapetalae</taxon>
        <taxon>asterids</taxon>
        <taxon>Ericales</taxon>
        <taxon>Ericaceae</taxon>
        <taxon>Vaccinioideae</taxon>
        <taxon>Vaccinieae</taxon>
        <taxon>Vaccinium</taxon>
    </lineage>
</organism>